<dbReference type="Pfam" id="PF00392">
    <property type="entry name" value="GntR"/>
    <property type="match status" value="1"/>
</dbReference>
<dbReference type="Gene3D" id="1.10.10.10">
    <property type="entry name" value="Winged helix-like DNA-binding domain superfamily/Winged helix DNA-binding domain"/>
    <property type="match status" value="1"/>
</dbReference>
<dbReference type="Gene3D" id="1.20.120.530">
    <property type="entry name" value="GntR ligand-binding domain-like"/>
    <property type="match status" value="1"/>
</dbReference>
<keyword evidence="1" id="KW-0805">Transcription regulation</keyword>
<reference evidence="5 6" key="1">
    <citation type="submission" date="2019-12" db="EMBL/GenBank/DDBJ databases">
        <title>Novel species isolated from a subtropical stream in China.</title>
        <authorList>
            <person name="Lu H."/>
        </authorList>
    </citation>
    <scope>NUCLEOTIDE SEQUENCE [LARGE SCALE GENOMIC DNA]</scope>
    <source>
        <strain evidence="5 6">DS3</strain>
    </source>
</reference>
<dbReference type="SUPFAM" id="SSF48008">
    <property type="entry name" value="GntR ligand-binding domain-like"/>
    <property type="match status" value="1"/>
</dbReference>
<dbReference type="Pfam" id="PF07729">
    <property type="entry name" value="FCD"/>
    <property type="match status" value="1"/>
</dbReference>
<dbReference type="PANTHER" id="PTHR43537">
    <property type="entry name" value="TRANSCRIPTIONAL REGULATOR, GNTR FAMILY"/>
    <property type="match status" value="1"/>
</dbReference>
<dbReference type="InterPro" id="IPR011711">
    <property type="entry name" value="GntR_C"/>
</dbReference>
<dbReference type="PRINTS" id="PR00035">
    <property type="entry name" value="HTHGNTR"/>
</dbReference>
<feature type="domain" description="HTH gntR-type" evidence="4">
    <location>
        <begin position="3"/>
        <end position="71"/>
    </location>
</feature>
<dbReference type="GO" id="GO:0003677">
    <property type="term" value="F:DNA binding"/>
    <property type="evidence" value="ECO:0007669"/>
    <property type="project" value="UniProtKB-KW"/>
</dbReference>
<protein>
    <submittedName>
        <fullName evidence="5">FCD domain-containing protein</fullName>
    </submittedName>
</protein>
<dbReference type="InterPro" id="IPR008920">
    <property type="entry name" value="TF_FadR/GntR_C"/>
</dbReference>
<keyword evidence="3" id="KW-0804">Transcription</keyword>
<dbReference type="RefSeq" id="WP_161025143.1">
    <property type="nucleotide sequence ID" value="NZ_WWCJ01000005.1"/>
</dbReference>
<organism evidence="5 6">
    <name type="scientific">Pseudoduganella guangdongensis</name>
    <dbReference type="NCBI Taxonomy" id="2692179"/>
    <lineage>
        <taxon>Bacteria</taxon>
        <taxon>Pseudomonadati</taxon>
        <taxon>Pseudomonadota</taxon>
        <taxon>Betaproteobacteria</taxon>
        <taxon>Burkholderiales</taxon>
        <taxon>Oxalobacteraceae</taxon>
        <taxon>Telluria group</taxon>
        <taxon>Pseudoduganella</taxon>
    </lineage>
</organism>
<evidence type="ECO:0000313" key="6">
    <source>
        <dbReference type="Proteomes" id="UP000448575"/>
    </source>
</evidence>
<evidence type="ECO:0000313" key="5">
    <source>
        <dbReference type="EMBL" id="MYN02145.1"/>
    </source>
</evidence>
<dbReference type="EMBL" id="WWCJ01000005">
    <property type="protein sequence ID" value="MYN02145.1"/>
    <property type="molecule type" value="Genomic_DNA"/>
</dbReference>
<dbReference type="SMART" id="SM00895">
    <property type="entry name" value="FCD"/>
    <property type="match status" value="1"/>
</dbReference>
<evidence type="ECO:0000256" key="2">
    <source>
        <dbReference type="ARBA" id="ARBA00023125"/>
    </source>
</evidence>
<gene>
    <name evidence="5" type="ORF">GTP41_08515</name>
</gene>
<dbReference type="InterPro" id="IPR000524">
    <property type="entry name" value="Tscrpt_reg_HTH_GntR"/>
</dbReference>
<keyword evidence="6" id="KW-1185">Reference proteome</keyword>
<dbReference type="AlphaFoldDB" id="A0A6N9HH41"/>
<evidence type="ECO:0000256" key="1">
    <source>
        <dbReference type="ARBA" id="ARBA00023015"/>
    </source>
</evidence>
<dbReference type="PANTHER" id="PTHR43537:SF5">
    <property type="entry name" value="UXU OPERON TRANSCRIPTIONAL REGULATOR"/>
    <property type="match status" value="1"/>
</dbReference>
<dbReference type="InterPro" id="IPR036388">
    <property type="entry name" value="WH-like_DNA-bd_sf"/>
</dbReference>
<dbReference type="Proteomes" id="UP000448575">
    <property type="component" value="Unassembled WGS sequence"/>
</dbReference>
<evidence type="ECO:0000256" key="3">
    <source>
        <dbReference type="ARBA" id="ARBA00023163"/>
    </source>
</evidence>
<name>A0A6N9HH41_9BURK</name>
<dbReference type="CDD" id="cd07377">
    <property type="entry name" value="WHTH_GntR"/>
    <property type="match status" value="1"/>
</dbReference>
<sequence>METRLYKQVADKIQAMIAADGYISGDRLPSERELAARLAVSRASLREGLIALELTGVVEVRSNSGVYISEGAEATPAPPEAGPGPFEVLSARRVIECEIAAIAAQLATDRAIDAILLAVEAMERDHDDVATNEQADRNFHMAIANATGNSALVGVMNHLWDQRGHLWHRLKEHFQTEELRKETLSDHRAILQAIANHDPSGARKAMRVHLGRVTRTFST</sequence>
<comment type="caution">
    <text evidence="5">The sequence shown here is derived from an EMBL/GenBank/DDBJ whole genome shotgun (WGS) entry which is preliminary data.</text>
</comment>
<dbReference type="SMART" id="SM00345">
    <property type="entry name" value="HTH_GNTR"/>
    <property type="match status" value="1"/>
</dbReference>
<dbReference type="SUPFAM" id="SSF46785">
    <property type="entry name" value="Winged helix' DNA-binding domain"/>
    <property type="match status" value="1"/>
</dbReference>
<proteinExistence type="predicted"/>
<dbReference type="GO" id="GO:0003700">
    <property type="term" value="F:DNA-binding transcription factor activity"/>
    <property type="evidence" value="ECO:0007669"/>
    <property type="project" value="InterPro"/>
</dbReference>
<keyword evidence="2" id="KW-0238">DNA-binding</keyword>
<accession>A0A6N9HH41</accession>
<dbReference type="PROSITE" id="PS50949">
    <property type="entry name" value="HTH_GNTR"/>
    <property type="match status" value="1"/>
</dbReference>
<evidence type="ECO:0000259" key="4">
    <source>
        <dbReference type="PROSITE" id="PS50949"/>
    </source>
</evidence>
<dbReference type="InterPro" id="IPR036390">
    <property type="entry name" value="WH_DNA-bd_sf"/>
</dbReference>